<name>F1YMZ8_9ACTN</name>
<evidence type="ECO:0000313" key="3">
    <source>
        <dbReference type="Proteomes" id="UP000035065"/>
    </source>
</evidence>
<accession>F1YMZ8</accession>
<dbReference type="eggNOG" id="ENOG5031WD9">
    <property type="taxonomic scope" value="Bacteria"/>
</dbReference>
<keyword evidence="1" id="KW-0732">Signal</keyword>
<comment type="caution">
    <text evidence="2">The sequence shown here is derived from an EMBL/GenBank/DDBJ whole genome shotgun (WGS) entry which is preliminary data.</text>
</comment>
<feature type="chain" id="PRO_5003277091" evidence="1">
    <location>
        <begin position="32"/>
        <end position="139"/>
    </location>
</feature>
<sequence length="139" mass="14701">MKAIMRISVTVAAAVTALAGTGLVTAPSAEAETRTARVLEFDLDPVTTQSVASDPMQAAASLARTSGGSVLSSDAWFTAFTVQSMGRSIRSSKSPRPCLSGFYELSSSSRSKAAGWTLSHCTRVLPEFRQVTRTTRLPD</sequence>
<keyword evidence="3" id="KW-1185">Reference proteome</keyword>
<protein>
    <submittedName>
        <fullName evidence="2">Uncharacterized protein</fullName>
    </submittedName>
</protein>
<dbReference type="EMBL" id="AEUD01000016">
    <property type="protein sequence ID" value="EGD53885.1"/>
    <property type="molecule type" value="Genomic_DNA"/>
</dbReference>
<feature type="signal peptide" evidence="1">
    <location>
        <begin position="1"/>
        <end position="31"/>
    </location>
</feature>
<evidence type="ECO:0000256" key="1">
    <source>
        <dbReference type="SAM" id="SignalP"/>
    </source>
</evidence>
<evidence type="ECO:0000313" key="2">
    <source>
        <dbReference type="EMBL" id="EGD53885.1"/>
    </source>
</evidence>
<gene>
    <name evidence="2" type="ORF">SCNU_16528</name>
</gene>
<dbReference type="Proteomes" id="UP000035065">
    <property type="component" value="Unassembled WGS sequence"/>
</dbReference>
<proteinExistence type="predicted"/>
<organism evidence="2 3">
    <name type="scientific">Gordonia neofelifaecis NRRL B-59395</name>
    <dbReference type="NCBI Taxonomy" id="644548"/>
    <lineage>
        <taxon>Bacteria</taxon>
        <taxon>Bacillati</taxon>
        <taxon>Actinomycetota</taxon>
        <taxon>Actinomycetes</taxon>
        <taxon>Mycobacteriales</taxon>
        <taxon>Gordoniaceae</taxon>
        <taxon>Gordonia</taxon>
    </lineage>
</organism>
<dbReference type="AlphaFoldDB" id="F1YMZ8"/>
<reference evidence="2 3" key="1">
    <citation type="journal article" date="2011" name="J. Bacteriol.">
        <title>Draft Genome Sequence of Gordonia neofelifaecis NRRL B-59395, a Cholesterol-Degrading Actinomycete.</title>
        <authorList>
            <person name="Ge F."/>
            <person name="Li W."/>
            <person name="Chen G."/>
            <person name="Liu Y."/>
            <person name="Zhang G."/>
            <person name="Yong B."/>
            <person name="Wang Q."/>
            <person name="Wang N."/>
            <person name="Huang Z."/>
            <person name="Li W."/>
            <person name="Wang J."/>
            <person name="Wu C."/>
            <person name="Xie Q."/>
            <person name="Liu G."/>
        </authorList>
    </citation>
    <scope>NUCLEOTIDE SEQUENCE [LARGE SCALE GENOMIC DNA]</scope>
    <source>
        <strain evidence="2 3">NRRL B-59395</strain>
    </source>
</reference>